<proteinExistence type="predicted"/>
<sequence>MDDSRPSTPGRREALKARHRQAIVDATATLMRERQGLGFTVDELAERADVSRRTVFNHFASVDDIVFEVCSEEVGALIGDMEAGLAARAAGEFGPMPVFDQVADVLRSADLVSVISYLTRVLGSAEYDFSPHTLELFTRVIGDFAERLSASLMRHHPSSDVFVVHLMFGALTAGLLVVREHWHAITGGVDTEESRRVWAELLEQLIDRTRGGYGSAFPETQP</sequence>
<protein>
    <submittedName>
        <fullName evidence="6">Transcriptional regulator, TetR family</fullName>
    </submittedName>
</protein>
<accession>A0A1T4NGQ0</accession>
<dbReference type="PANTHER" id="PTHR30055">
    <property type="entry name" value="HTH-TYPE TRANSCRIPTIONAL REGULATOR RUTR"/>
    <property type="match status" value="1"/>
</dbReference>
<evidence type="ECO:0000256" key="2">
    <source>
        <dbReference type="ARBA" id="ARBA00023125"/>
    </source>
</evidence>
<dbReference type="EMBL" id="FUWS01000003">
    <property type="protein sequence ID" value="SJZ78419.1"/>
    <property type="molecule type" value="Genomic_DNA"/>
</dbReference>
<keyword evidence="3" id="KW-0804">Transcription</keyword>
<feature type="DNA-binding region" description="H-T-H motif" evidence="4">
    <location>
        <begin position="40"/>
        <end position="59"/>
    </location>
</feature>
<dbReference type="Pfam" id="PF00440">
    <property type="entry name" value="TetR_N"/>
    <property type="match status" value="1"/>
</dbReference>
<keyword evidence="1" id="KW-0805">Transcription regulation</keyword>
<dbReference type="SUPFAM" id="SSF46689">
    <property type="entry name" value="Homeodomain-like"/>
    <property type="match status" value="1"/>
</dbReference>
<dbReference type="GO" id="GO:0003700">
    <property type="term" value="F:DNA-binding transcription factor activity"/>
    <property type="evidence" value="ECO:0007669"/>
    <property type="project" value="TreeGrafter"/>
</dbReference>
<dbReference type="GO" id="GO:0000976">
    <property type="term" value="F:transcription cis-regulatory region binding"/>
    <property type="evidence" value="ECO:0007669"/>
    <property type="project" value="TreeGrafter"/>
</dbReference>
<evidence type="ECO:0000259" key="5">
    <source>
        <dbReference type="PROSITE" id="PS50977"/>
    </source>
</evidence>
<keyword evidence="2 4" id="KW-0238">DNA-binding</keyword>
<keyword evidence="7" id="KW-1185">Reference proteome</keyword>
<evidence type="ECO:0000256" key="4">
    <source>
        <dbReference type="PROSITE-ProRule" id="PRU00335"/>
    </source>
</evidence>
<dbReference type="InterPro" id="IPR050109">
    <property type="entry name" value="HTH-type_TetR-like_transc_reg"/>
</dbReference>
<evidence type="ECO:0000256" key="3">
    <source>
        <dbReference type="ARBA" id="ARBA00023163"/>
    </source>
</evidence>
<reference evidence="6 7" key="1">
    <citation type="submission" date="2017-02" db="EMBL/GenBank/DDBJ databases">
        <authorList>
            <person name="Peterson S.W."/>
        </authorList>
    </citation>
    <scope>NUCLEOTIDE SEQUENCE [LARGE SCALE GENOMIC DNA]</scope>
    <source>
        <strain evidence="6 7">DSM 45154</strain>
    </source>
</reference>
<dbReference type="InterPro" id="IPR009057">
    <property type="entry name" value="Homeodomain-like_sf"/>
</dbReference>
<evidence type="ECO:0000313" key="6">
    <source>
        <dbReference type="EMBL" id="SJZ78419.1"/>
    </source>
</evidence>
<name>A0A1T4NGQ0_9ACTN</name>
<dbReference type="PANTHER" id="PTHR30055:SF234">
    <property type="entry name" value="HTH-TYPE TRANSCRIPTIONAL REGULATOR BETI"/>
    <property type="match status" value="1"/>
</dbReference>
<dbReference type="AlphaFoldDB" id="A0A1T4NGQ0"/>
<organism evidence="6 7">
    <name type="scientific">Marinactinospora thermotolerans DSM 45154</name>
    <dbReference type="NCBI Taxonomy" id="1122192"/>
    <lineage>
        <taxon>Bacteria</taxon>
        <taxon>Bacillati</taxon>
        <taxon>Actinomycetota</taxon>
        <taxon>Actinomycetes</taxon>
        <taxon>Streptosporangiales</taxon>
        <taxon>Nocardiopsidaceae</taxon>
        <taxon>Marinactinospora</taxon>
    </lineage>
</organism>
<feature type="domain" description="HTH tetR-type" evidence="5">
    <location>
        <begin position="17"/>
        <end position="77"/>
    </location>
</feature>
<gene>
    <name evidence="6" type="ORF">SAMN02745673_01439</name>
</gene>
<evidence type="ECO:0000313" key="7">
    <source>
        <dbReference type="Proteomes" id="UP000190637"/>
    </source>
</evidence>
<dbReference type="RefSeq" id="WP_078760817.1">
    <property type="nucleotide sequence ID" value="NZ_FUWS01000003.1"/>
</dbReference>
<evidence type="ECO:0000256" key="1">
    <source>
        <dbReference type="ARBA" id="ARBA00023015"/>
    </source>
</evidence>
<dbReference type="InterPro" id="IPR001647">
    <property type="entry name" value="HTH_TetR"/>
</dbReference>
<dbReference type="PROSITE" id="PS50977">
    <property type="entry name" value="HTH_TETR_2"/>
    <property type="match status" value="1"/>
</dbReference>
<dbReference type="OrthoDB" id="8688418at2"/>
<dbReference type="Gene3D" id="1.10.357.10">
    <property type="entry name" value="Tetracycline Repressor, domain 2"/>
    <property type="match status" value="1"/>
</dbReference>
<dbReference type="Proteomes" id="UP000190637">
    <property type="component" value="Unassembled WGS sequence"/>
</dbReference>